<dbReference type="Gene3D" id="2.40.50.140">
    <property type="entry name" value="Nucleic acid-binding proteins"/>
    <property type="match status" value="1"/>
</dbReference>
<protein>
    <recommendedName>
        <fullName evidence="3">Replication protein A OB domain-containing protein</fullName>
    </recommendedName>
</protein>
<sequence>MGETVRITLWGKIAMTFEDIGMQSRLETLLLKALDQLFVFSIQRFHSSPNTNKNRAISPNFESKTIDELLILDHALHKNASFACKATIVGFDLTRGWWYKSCPSYHKALPLSLSAVDHDARVSMIVERQGAIVTLAFSSSLPFSLPQILFLDLK</sequence>
<keyword evidence="2" id="KW-1185">Reference proteome</keyword>
<dbReference type="InterPro" id="IPR012340">
    <property type="entry name" value="NA-bd_OB-fold"/>
</dbReference>
<comment type="caution">
    <text evidence="1">The sequence shown here is derived from an EMBL/GenBank/DDBJ whole genome shotgun (WGS) entry which is preliminary data.</text>
</comment>
<name>A0A498JEX0_MALDO</name>
<dbReference type="AlphaFoldDB" id="A0A498JEX0"/>
<dbReference type="EMBL" id="RDQH01000334">
    <property type="protein sequence ID" value="RXH92584.1"/>
    <property type="molecule type" value="Genomic_DNA"/>
</dbReference>
<gene>
    <name evidence="1" type="ORF">DVH24_033480</name>
</gene>
<proteinExistence type="predicted"/>
<reference evidence="1 2" key="1">
    <citation type="submission" date="2018-10" db="EMBL/GenBank/DDBJ databases">
        <title>A high-quality apple genome assembly.</title>
        <authorList>
            <person name="Hu J."/>
        </authorList>
    </citation>
    <scope>NUCLEOTIDE SEQUENCE [LARGE SCALE GENOMIC DNA]</scope>
    <source>
        <strain evidence="2">cv. HFTH1</strain>
        <tissue evidence="1">Young leaf</tissue>
    </source>
</reference>
<evidence type="ECO:0008006" key="3">
    <source>
        <dbReference type="Google" id="ProtNLM"/>
    </source>
</evidence>
<dbReference type="Proteomes" id="UP000290289">
    <property type="component" value="Chromosome 8"/>
</dbReference>
<evidence type="ECO:0000313" key="1">
    <source>
        <dbReference type="EMBL" id="RXH92584.1"/>
    </source>
</evidence>
<accession>A0A498JEX0</accession>
<evidence type="ECO:0000313" key="2">
    <source>
        <dbReference type="Proteomes" id="UP000290289"/>
    </source>
</evidence>
<organism evidence="1 2">
    <name type="scientific">Malus domestica</name>
    <name type="common">Apple</name>
    <name type="synonym">Pyrus malus</name>
    <dbReference type="NCBI Taxonomy" id="3750"/>
    <lineage>
        <taxon>Eukaryota</taxon>
        <taxon>Viridiplantae</taxon>
        <taxon>Streptophyta</taxon>
        <taxon>Embryophyta</taxon>
        <taxon>Tracheophyta</taxon>
        <taxon>Spermatophyta</taxon>
        <taxon>Magnoliopsida</taxon>
        <taxon>eudicotyledons</taxon>
        <taxon>Gunneridae</taxon>
        <taxon>Pentapetalae</taxon>
        <taxon>rosids</taxon>
        <taxon>fabids</taxon>
        <taxon>Rosales</taxon>
        <taxon>Rosaceae</taxon>
        <taxon>Amygdaloideae</taxon>
        <taxon>Maleae</taxon>
        <taxon>Malus</taxon>
    </lineage>
</organism>